<evidence type="ECO:0000313" key="2">
    <source>
        <dbReference type="Proteomes" id="UP001301140"/>
    </source>
</evidence>
<dbReference type="RefSeq" id="WP_327789594.1">
    <property type="nucleotide sequence ID" value="NZ_JARGEQ010000126.1"/>
</dbReference>
<dbReference type="Gene3D" id="3.40.50.300">
    <property type="entry name" value="P-loop containing nucleotide triphosphate hydrolases"/>
    <property type="match status" value="1"/>
</dbReference>
<sequence length="339" mass="35632">MELPFAGSTLLVDPAGEGMALLDGRAADLWRARGAAAGRAFARRIGRELALGRTRGALPPRAAATPPAAICDRLHALGGVRVAIACDDPGLDPMVQTLFAPLRTSGAASPTHHLRLARDGRRVVLWADGQAIAASADPDHALGLLIDAVLDRAWPAARWMAVAHAGAVADARGAVLLPAPSGGGKSTLAAGLVAAGWRFLSDDIAPVDAGRAEVAPVPLALSAREGSWPILRQLFPGMRPVATLAFEEGRRRFLDLARYVAQEPAPLRALLVPQFDPSGAPGLDRLDPGQALAALVEGRCWLSRERPLLQRLLSLLETVPAFKGRYRTLEEGVALVNGL</sequence>
<dbReference type="Proteomes" id="UP001301140">
    <property type="component" value="Unassembled WGS sequence"/>
</dbReference>
<accession>A0AAP3XSE1</accession>
<dbReference type="EMBL" id="JARGEQ010000126">
    <property type="protein sequence ID" value="MDF1587174.1"/>
    <property type="molecule type" value="Genomic_DNA"/>
</dbReference>
<gene>
    <name evidence="1" type="ORF">PZ740_12375</name>
</gene>
<organism evidence="1 2">
    <name type="scientific">Marinimicrococcus flavescens</name>
    <dbReference type="NCBI Taxonomy" id="3031815"/>
    <lineage>
        <taxon>Bacteria</taxon>
        <taxon>Pseudomonadati</taxon>
        <taxon>Pseudomonadota</taxon>
        <taxon>Alphaproteobacteria</taxon>
        <taxon>Geminicoccales</taxon>
        <taxon>Geminicoccaceae</taxon>
        <taxon>Marinimicrococcus</taxon>
    </lineage>
</organism>
<protein>
    <recommendedName>
        <fullName evidence="3">Serine kinase</fullName>
    </recommendedName>
</protein>
<name>A0AAP3XSE1_9PROT</name>
<dbReference type="SUPFAM" id="SSF53795">
    <property type="entry name" value="PEP carboxykinase-like"/>
    <property type="match status" value="1"/>
</dbReference>
<keyword evidence="2" id="KW-1185">Reference proteome</keyword>
<reference evidence="1 2" key="1">
    <citation type="submission" date="2023-03" db="EMBL/GenBank/DDBJ databases">
        <title>YIM 152171 draft genome.</title>
        <authorList>
            <person name="Yang Z."/>
        </authorList>
    </citation>
    <scope>NUCLEOTIDE SEQUENCE [LARGE SCALE GENOMIC DNA]</scope>
    <source>
        <strain evidence="1 2">YIM 152171</strain>
    </source>
</reference>
<dbReference type="InterPro" id="IPR027417">
    <property type="entry name" value="P-loop_NTPase"/>
</dbReference>
<evidence type="ECO:0000313" key="1">
    <source>
        <dbReference type="EMBL" id="MDF1587174.1"/>
    </source>
</evidence>
<evidence type="ECO:0008006" key="3">
    <source>
        <dbReference type="Google" id="ProtNLM"/>
    </source>
</evidence>
<dbReference type="AlphaFoldDB" id="A0AAP3XSE1"/>
<comment type="caution">
    <text evidence="1">The sequence shown here is derived from an EMBL/GenBank/DDBJ whole genome shotgun (WGS) entry which is preliminary data.</text>
</comment>
<proteinExistence type="predicted"/>